<dbReference type="EMBL" id="KE344838">
    <property type="protein sequence ID" value="EXB81308.1"/>
    <property type="molecule type" value="Genomic_DNA"/>
</dbReference>
<evidence type="ECO:0000313" key="5">
    <source>
        <dbReference type="Proteomes" id="UP000030645"/>
    </source>
</evidence>
<dbReference type="InterPro" id="IPR036354">
    <property type="entry name" value="Prot_inh_pot1_sf"/>
</dbReference>
<accession>W9RBQ1</accession>
<dbReference type="STRING" id="981085.W9RBQ1"/>
<dbReference type="GO" id="GO:0004867">
    <property type="term" value="F:serine-type endopeptidase inhibitor activity"/>
    <property type="evidence" value="ECO:0007669"/>
    <property type="project" value="UniProtKB-KW"/>
</dbReference>
<proteinExistence type="inferred from homology"/>
<dbReference type="GO" id="GO:0009611">
    <property type="term" value="P:response to wounding"/>
    <property type="evidence" value="ECO:0007669"/>
    <property type="project" value="InterPro"/>
</dbReference>
<dbReference type="PANTHER" id="PTHR33091">
    <property type="entry name" value="PROTEIN, PUTATIVE, EXPRESSED-RELATED"/>
    <property type="match status" value="1"/>
</dbReference>
<gene>
    <name evidence="4" type="ORF">L484_005746</name>
</gene>
<keyword evidence="5" id="KW-1185">Reference proteome</keyword>
<keyword evidence="2" id="KW-0646">Protease inhibitor</keyword>
<dbReference type="Gene3D" id="3.30.10.10">
    <property type="entry name" value="Trypsin Inhibitor V, subunit A"/>
    <property type="match status" value="1"/>
</dbReference>
<protein>
    <submittedName>
        <fullName evidence="4">Proteinase inhibitor</fullName>
    </submittedName>
</protein>
<organism evidence="4 5">
    <name type="scientific">Morus notabilis</name>
    <dbReference type="NCBI Taxonomy" id="981085"/>
    <lineage>
        <taxon>Eukaryota</taxon>
        <taxon>Viridiplantae</taxon>
        <taxon>Streptophyta</taxon>
        <taxon>Embryophyta</taxon>
        <taxon>Tracheophyta</taxon>
        <taxon>Spermatophyta</taxon>
        <taxon>Magnoliopsida</taxon>
        <taxon>eudicotyledons</taxon>
        <taxon>Gunneridae</taxon>
        <taxon>Pentapetalae</taxon>
        <taxon>rosids</taxon>
        <taxon>fabids</taxon>
        <taxon>Rosales</taxon>
        <taxon>Moraceae</taxon>
        <taxon>Moreae</taxon>
        <taxon>Morus</taxon>
    </lineage>
</organism>
<evidence type="ECO:0000256" key="1">
    <source>
        <dbReference type="ARBA" id="ARBA00008210"/>
    </source>
</evidence>
<evidence type="ECO:0000256" key="2">
    <source>
        <dbReference type="ARBA" id="ARBA00022690"/>
    </source>
</evidence>
<evidence type="ECO:0000313" key="4">
    <source>
        <dbReference type="EMBL" id="EXB81308.1"/>
    </source>
</evidence>
<dbReference type="MEROPS" id="I13.009"/>
<dbReference type="PROSITE" id="PS00285">
    <property type="entry name" value="POTATO_INHIBITOR"/>
    <property type="match status" value="1"/>
</dbReference>
<dbReference type="InterPro" id="IPR000864">
    <property type="entry name" value="Prot_inh_pot1"/>
</dbReference>
<reference evidence="5" key="1">
    <citation type="submission" date="2013-01" db="EMBL/GenBank/DDBJ databases">
        <title>Draft Genome Sequence of a Mulberry Tree, Morus notabilis C.K. Schneid.</title>
        <authorList>
            <person name="He N."/>
            <person name="Zhao S."/>
        </authorList>
    </citation>
    <scope>NUCLEOTIDE SEQUENCE</scope>
</reference>
<dbReference type="Pfam" id="PF00280">
    <property type="entry name" value="potato_inhibit"/>
    <property type="match status" value="1"/>
</dbReference>
<comment type="similarity">
    <text evidence="1">Belongs to the protease inhibitor I13 (potato type I serine protease inhibitor) family.</text>
</comment>
<dbReference type="Proteomes" id="UP000030645">
    <property type="component" value="Unassembled WGS sequence"/>
</dbReference>
<dbReference type="PANTHER" id="PTHR33091:SF73">
    <property type="entry name" value="INHIBITOR OF TRYPSIN AND HAGEMAN FACTOR-LIKE"/>
    <property type="match status" value="1"/>
</dbReference>
<name>W9RBQ1_9ROSA</name>
<sequence>MASERCQGKKSWPELVGVSGEIATATIERENPTVHAIIKRQGTGVTDDLKCNRVWVWVDAHGVVTTVPMIG</sequence>
<dbReference type="SUPFAM" id="SSF54654">
    <property type="entry name" value="CI-2 family of serine protease inhibitors"/>
    <property type="match status" value="1"/>
</dbReference>
<keyword evidence="3" id="KW-0722">Serine protease inhibitor</keyword>
<evidence type="ECO:0000256" key="3">
    <source>
        <dbReference type="ARBA" id="ARBA00022900"/>
    </source>
</evidence>
<dbReference type="AlphaFoldDB" id="W9RBQ1"/>